<feature type="repeat" description="ANK" evidence="1">
    <location>
        <begin position="196"/>
        <end position="228"/>
    </location>
</feature>
<gene>
    <name evidence="6" type="ORF">O3M35_010270</name>
</gene>
<dbReference type="PANTHER" id="PTHR24116">
    <property type="entry name" value="KINASE D-INTERACTING SUBSTRATE OF 220 KDA"/>
    <property type="match status" value="1"/>
</dbReference>
<dbReference type="SUPFAM" id="SSF48403">
    <property type="entry name" value="Ankyrin repeat"/>
    <property type="match status" value="1"/>
</dbReference>
<dbReference type="InterPro" id="IPR013761">
    <property type="entry name" value="SAM/pointed_sf"/>
</dbReference>
<dbReference type="InterPro" id="IPR002110">
    <property type="entry name" value="Ankyrin_rpt"/>
</dbReference>
<dbReference type="Pfam" id="PF00023">
    <property type="entry name" value="Ank"/>
    <property type="match status" value="1"/>
</dbReference>
<dbReference type="InterPro" id="IPR011646">
    <property type="entry name" value="KAP_P-loop"/>
</dbReference>
<accession>A0AAW1D5D2</accession>
<dbReference type="PRINTS" id="PR01415">
    <property type="entry name" value="ANKYRIN"/>
</dbReference>
<evidence type="ECO:0000313" key="7">
    <source>
        <dbReference type="Proteomes" id="UP001461498"/>
    </source>
</evidence>
<feature type="transmembrane region" description="Helical" evidence="3">
    <location>
        <begin position="690"/>
        <end position="712"/>
    </location>
</feature>
<dbReference type="InterPro" id="IPR052771">
    <property type="entry name" value="Neurotrophin_sig_adaptor"/>
</dbReference>
<feature type="repeat" description="ANK" evidence="1">
    <location>
        <begin position="262"/>
        <end position="294"/>
    </location>
</feature>
<dbReference type="EMBL" id="JAPXFL010000007">
    <property type="protein sequence ID" value="KAK9503784.1"/>
    <property type="molecule type" value="Genomic_DNA"/>
</dbReference>
<keyword evidence="3" id="KW-1133">Transmembrane helix</keyword>
<evidence type="ECO:0000256" key="3">
    <source>
        <dbReference type="SAM" id="Phobius"/>
    </source>
</evidence>
<dbReference type="Pfam" id="PF07693">
    <property type="entry name" value="KAP_NTPase"/>
    <property type="match status" value="1"/>
</dbReference>
<reference evidence="6 7" key="1">
    <citation type="submission" date="2022-12" db="EMBL/GenBank/DDBJ databases">
        <title>Chromosome-level genome assembly of true bugs.</title>
        <authorList>
            <person name="Ma L."/>
            <person name="Li H."/>
        </authorList>
    </citation>
    <scope>NUCLEOTIDE SEQUENCE [LARGE SCALE GENOMIC DNA]</scope>
    <source>
        <strain evidence="6">Lab_2022b</strain>
    </source>
</reference>
<dbReference type="InterPro" id="IPR057092">
    <property type="entry name" value="SAM_KIDINS220"/>
</dbReference>
<dbReference type="InterPro" id="IPR036770">
    <property type="entry name" value="Ankyrin_rpt-contain_sf"/>
</dbReference>
<feature type="domain" description="Kinase D-interacting substrate of 220 kDa-like SAM" evidence="5">
    <location>
        <begin position="1267"/>
        <end position="1345"/>
    </location>
</feature>
<evidence type="ECO:0000259" key="5">
    <source>
        <dbReference type="Pfam" id="PF23307"/>
    </source>
</evidence>
<dbReference type="Gene3D" id="1.25.40.20">
    <property type="entry name" value="Ankyrin repeat-containing domain"/>
    <property type="match status" value="5"/>
</dbReference>
<evidence type="ECO:0000256" key="1">
    <source>
        <dbReference type="PROSITE-ProRule" id="PRU00023"/>
    </source>
</evidence>
<feature type="repeat" description="ANK" evidence="1">
    <location>
        <begin position="163"/>
        <end position="195"/>
    </location>
</feature>
<organism evidence="6 7">
    <name type="scientific">Rhynocoris fuscipes</name>
    <dbReference type="NCBI Taxonomy" id="488301"/>
    <lineage>
        <taxon>Eukaryota</taxon>
        <taxon>Metazoa</taxon>
        <taxon>Ecdysozoa</taxon>
        <taxon>Arthropoda</taxon>
        <taxon>Hexapoda</taxon>
        <taxon>Insecta</taxon>
        <taxon>Pterygota</taxon>
        <taxon>Neoptera</taxon>
        <taxon>Paraneoptera</taxon>
        <taxon>Hemiptera</taxon>
        <taxon>Heteroptera</taxon>
        <taxon>Panheteroptera</taxon>
        <taxon>Cimicomorpha</taxon>
        <taxon>Reduviidae</taxon>
        <taxon>Harpactorinae</taxon>
        <taxon>Harpactorini</taxon>
        <taxon>Rhynocoris</taxon>
    </lineage>
</organism>
<name>A0AAW1D5D2_9HEMI</name>
<dbReference type="Pfam" id="PF23307">
    <property type="entry name" value="SAM_KIDINS220"/>
    <property type="match status" value="1"/>
</dbReference>
<keyword evidence="1" id="KW-0040">ANK repeat</keyword>
<feature type="region of interest" description="Disordered" evidence="2">
    <location>
        <begin position="1348"/>
        <end position="1417"/>
    </location>
</feature>
<feature type="repeat" description="ANK" evidence="1">
    <location>
        <begin position="64"/>
        <end position="96"/>
    </location>
</feature>
<dbReference type="PROSITE" id="PS50088">
    <property type="entry name" value="ANK_REPEAT"/>
    <property type="match status" value="9"/>
</dbReference>
<keyword evidence="3" id="KW-0812">Transmembrane</keyword>
<dbReference type="PROSITE" id="PS50297">
    <property type="entry name" value="ANK_REP_REGION"/>
    <property type="match status" value="6"/>
</dbReference>
<feature type="repeat" description="ANK" evidence="1">
    <location>
        <begin position="130"/>
        <end position="162"/>
    </location>
</feature>
<feature type="repeat" description="ANK" evidence="1">
    <location>
        <begin position="97"/>
        <end position="129"/>
    </location>
</feature>
<sequence length="1461" mass="161091">MNVPSSLLRTSFRFNTQVSTLNRSDSMVSLCNRALVSYITEDDLSGLQRFLENKRIHIDDRDPNGSTALHFAATKGKINFVRTLLLNNADVNAEDHDQWTPLLCAAKEGHVDICQELLDRDANIEHRDMGGWSALMWASYKGHTELALMLLERGADINAHGNYHITSLLWASGRGHTIIAKALIERGAKVNVGDKYGTTALVWAARKGNKEIVDALIKAGANVDTAGMHSWTPLLVATMGNHVDVVMSLLQCRPNVNAVDKDGCSALTIACKEGYTEIATALLSAGAYINIQDRSGDTNLIHAVKGGHRSIIDALLKKYADVDIPGKERKTATYNAVEKGNIPVLKMLLSVNPDLEIATKDGDTPLLRAVRNRNAEAVQLLLDRKAKVSAIDRWGDTALHIAMRARSKAVVEILLRNPKNSQLLYRPNRAGETPYNIDMSHTKTILGRIFGDRRLNTSEDSENFFCYDLYSSALADMLSEPSLTVPITVGLYAKWGSGKSFLLTKLREEMTNFARQWTEHSVQFSWVLMLLVAHFATVIGVIVGLCVWSWLTGVLLTVGLIILSYILLLLLWYSSQRYNWDLAYNLSVAIIHKMNALKVILQVIFCHPPGAQWNESVRAQPIRFFFTDQTRVGNTATGENSIVQMIGSLYDSIEADHGVLATRLYRAFRPKPLKSTSSWRWRRICCVPNVIVFEACIISMLVMIVLLTVYYVEGSIPIEERSLDRTTIELVCGICGGLVLVGITANIYTIGQLVKALFFSHRRHVQRAVSRLETVKSEGFLESIRSETSLMTGMVKCIDGFTRRQSRLVVVVDGLEACDRDKVLLILDAVHTLFSDTNTPFIVILAIDPHVIAKAVETNSRRMLSESNIGGHEYLRNMVHLPFYIQKSGLQGVKMAQKVANRVNKKGGLVTGGLAHDLAGSMQEIAYQAASGSAGGRRNSKIDGNIAALEGDKLKPPGGSATSLGGGSKRGSRKLKPSESIASSLGSNLNRAGTGVGGTGGPNDLSGLLLTDDYFSDITPRSMNRLMNIVYITARILKASGVEFNWYHLTNWINITEQWPYRTSWVIFYIETVEEVEDSASLKSIYDSVLDFIPLSKEVEPLLDLDRDERKLDVFLTFHRTSLTVADVKIFLPFTINLDPYIKKVIKDEQQNAEEGLINFAAPPTRTHHWDAWPHPRRPILKAQKSLHRQDSFGGGPSAALGYQNIISPPQGNASHPGIPWHQPQSIDSSMMRAQMQQQQQQMGQWGVPLQPQVQPAVPALPAEVEEVQLENLSVAGVCQLISHISDLQQSEVPNYMAKIQSNNINGRVLLHCNLQELKAVLNMNFGDWEMFRIVLVKLREKASAGQQYSNVSDSHFKNRPGKGGGGGGGGGSGGGTGISSKPSTGSLRSQQEERQQPQSSGSNTSGHKLHSSSVEKQVTLEEQMICGALQTLNEEAMEDVLEEAITQQLSADSHISSEGQ</sequence>
<evidence type="ECO:0000256" key="2">
    <source>
        <dbReference type="SAM" id="MobiDB-lite"/>
    </source>
</evidence>
<dbReference type="SMART" id="SM00248">
    <property type="entry name" value="ANK"/>
    <property type="match status" value="11"/>
</dbReference>
<feature type="compositionally biased region" description="Polar residues" evidence="2">
    <location>
        <begin position="1404"/>
        <end position="1417"/>
    </location>
</feature>
<keyword evidence="7" id="KW-1185">Reference proteome</keyword>
<feature type="repeat" description="ANK" evidence="1">
    <location>
        <begin position="361"/>
        <end position="393"/>
    </location>
</feature>
<feature type="compositionally biased region" description="Gly residues" evidence="2">
    <location>
        <begin position="1362"/>
        <end position="1378"/>
    </location>
</feature>
<feature type="transmembrane region" description="Helical" evidence="3">
    <location>
        <begin position="550"/>
        <end position="573"/>
    </location>
</feature>
<feature type="repeat" description="ANK" evidence="1">
    <location>
        <begin position="295"/>
        <end position="327"/>
    </location>
</feature>
<dbReference type="GO" id="GO:0030165">
    <property type="term" value="F:PDZ domain binding"/>
    <property type="evidence" value="ECO:0007669"/>
    <property type="project" value="TreeGrafter"/>
</dbReference>
<feature type="compositionally biased region" description="Low complexity" evidence="2">
    <location>
        <begin position="1379"/>
        <end position="1390"/>
    </location>
</feature>
<dbReference type="Pfam" id="PF12796">
    <property type="entry name" value="Ank_2"/>
    <property type="match status" value="3"/>
</dbReference>
<evidence type="ECO:0000259" key="4">
    <source>
        <dbReference type="Pfam" id="PF07693"/>
    </source>
</evidence>
<feature type="region of interest" description="Disordered" evidence="2">
    <location>
        <begin position="949"/>
        <end position="980"/>
    </location>
</feature>
<evidence type="ECO:0000313" key="6">
    <source>
        <dbReference type="EMBL" id="KAK9503784.1"/>
    </source>
</evidence>
<protein>
    <recommendedName>
        <fullName evidence="8">KAP NTPase domain-containing protein</fullName>
    </recommendedName>
</protein>
<comment type="caution">
    <text evidence="6">The sequence shown here is derived from an EMBL/GenBank/DDBJ whole genome shotgun (WGS) entry which is preliminary data.</text>
</comment>
<feature type="repeat" description="ANK" evidence="1">
    <location>
        <begin position="229"/>
        <end position="261"/>
    </location>
</feature>
<proteinExistence type="predicted"/>
<feature type="domain" description="KAP NTPase" evidence="4">
    <location>
        <begin position="467"/>
        <end position="1036"/>
    </location>
</feature>
<evidence type="ECO:0008006" key="8">
    <source>
        <dbReference type="Google" id="ProtNLM"/>
    </source>
</evidence>
<dbReference type="PANTHER" id="PTHR24116:SF0">
    <property type="entry name" value="KINASE D-INTERACTING SUBSTRATE OF 220 KDA"/>
    <property type="match status" value="1"/>
</dbReference>
<keyword evidence="3" id="KW-0472">Membrane</keyword>
<dbReference type="GO" id="GO:0019887">
    <property type="term" value="F:protein kinase regulator activity"/>
    <property type="evidence" value="ECO:0007669"/>
    <property type="project" value="TreeGrafter"/>
</dbReference>
<dbReference type="Proteomes" id="UP001461498">
    <property type="component" value="Unassembled WGS sequence"/>
</dbReference>
<dbReference type="SUPFAM" id="SSF47769">
    <property type="entry name" value="SAM/Pointed domain"/>
    <property type="match status" value="1"/>
</dbReference>
<feature type="transmembrane region" description="Helical" evidence="3">
    <location>
        <begin position="524"/>
        <end position="544"/>
    </location>
</feature>